<keyword evidence="3" id="KW-1185">Reference proteome</keyword>
<dbReference type="InterPro" id="IPR001810">
    <property type="entry name" value="F-box_dom"/>
</dbReference>
<sequence>MGVGKDRISELSDPILHHILCFLPSKCAVRTSILSKRWRYLYPFIPILDFRNWRSIKNNCDLEANRFRNFVDRILNLPDMPNIQKFCLDVDVTGPLDSSWIHAWIDTVIRRKVEELILIIDMDDEIYFPPCFFTCQTLTILDLEIISTIELPESIYFPKLKILRLKYFVFADENMTQKFFSNCPVLEELTLTRCSWLDMEVLCISAPALKRLFITGPSVDGCDGLDDCKLNIYAPSLLSLRYHEGISKDYSLHSFPSLLDADIDFIVDAVPDITGIVGRRAIKLLEKLTNVKLLKMSGDTFEGFEEYLNNSGGWKLNLVPQFLLLHLKSVEFKEFYGHRRELLVVKLFLKNAPVLQWMTITSSSFMSENLKNKMEVYDQLLLFPRGSTSCVVKFS</sequence>
<feature type="domain" description="FBD" evidence="1">
    <location>
        <begin position="321"/>
        <end position="395"/>
    </location>
</feature>
<dbReference type="Gene3D" id="3.80.10.10">
    <property type="entry name" value="Ribonuclease Inhibitor"/>
    <property type="match status" value="1"/>
</dbReference>
<dbReference type="STRING" id="56857.A0A200QFI5"/>
<dbReference type="InParanoid" id="A0A200QFI5"/>
<comment type="caution">
    <text evidence="2">The sequence shown here is derived from an EMBL/GenBank/DDBJ whole genome shotgun (WGS) entry which is preliminary data.</text>
</comment>
<dbReference type="InterPro" id="IPR032675">
    <property type="entry name" value="LRR_dom_sf"/>
</dbReference>
<dbReference type="Pfam" id="PF08387">
    <property type="entry name" value="FBD"/>
    <property type="match status" value="1"/>
</dbReference>
<accession>A0A200QFI5</accession>
<dbReference type="CDD" id="cd22160">
    <property type="entry name" value="F-box_AtFBL13-like"/>
    <property type="match status" value="1"/>
</dbReference>
<dbReference type="SUPFAM" id="SSF52047">
    <property type="entry name" value="RNI-like"/>
    <property type="match status" value="1"/>
</dbReference>
<dbReference type="SUPFAM" id="SSF81383">
    <property type="entry name" value="F-box domain"/>
    <property type="match status" value="1"/>
</dbReference>
<protein>
    <submittedName>
        <fullName evidence="2">F-box domain</fullName>
    </submittedName>
</protein>
<gene>
    <name evidence="2" type="ORF">BVC80_659g43</name>
</gene>
<dbReference type="PANTHER" id="PTHR31900:SF27">
    <property type="entry name" value="FBD DOMAIN-CONTAINING PROTEIN"/>
    <property type="match status" value="1"/>
</dbReference>
<dbReference type="InterPro" id="IPR036047">
    <property type="entry name" value="F-box-like_dom_sf"/>
</dbReference>
<proteinExistence type="predicted"/>
<evidence type="ECO:0000259" key="1">
    <source>
        <dbReference type="SMART" id="SM00579"/>
    </source>
</evidence>
<evidence type="ECO:0000313" key="3">
    <source>
        <dbReference type="Proteomes" id="UP000195402"/>
    </source>
</evidence>
<dbReference type="SMART" id="SM00579">
    <property type="entry name" value="FBD"/>
    <property type="match status" value="1"/>
</dbReference>
<dbReference type="InterPro" id="IPR006566">
    <property type="entry name" value="FBD"/>
</dbReference>
<reference evidence="2 3" key="1">
    <citation type="journal article" date="2017" name="Mol. Plant">
        <title>The Genome of Medicinal Plant Macleaya cordata Provides New Insights into Benzylisoquinoline Alkaloids Metabolism.</title>
        <authorList>
            <person name="Liu X."/>
            <person name="Liu Y."/>
            <person name="Huang P."/>
            <person name="Ma Y."/>
            <person name="Qing Z."/>
            <person name="Tang Q."/>
            <person name="Cao H."/>
            <person name="Cheng P."/>
            <person name="Zheng Y."/>
            <person name="Yuan Z."/>
            <person name="Zhou Y."/>
            <person name="Liu J."/>
            <person name="Tang Z."/>
            <person name="Zhuo Y."/>
            <person name="Zhang Y."/>
            <person name="Yu L."/>
            <person name="Huang J."/>
            <person name="Yang P."/>
            <person name="Peng Q."/>
            <person name="Zhang J."/>
            <person name="Jiang W."/>
            <person name="Zhang Z."/>
            <person name="Lin K."/>
            <person name="Ro D.K."/>
            <person name="Chen X."/>
            <person name="Xiong X."/>
            <person name="Shang Y."/>
            <person name="Huang S."/>
            <person name="Zeng J."/>
        </authorList>
    </citation>
    <scope>NUCLEOTIDE SEQUENCE [LARGE SCALE GENOMIC DNA]</scope>
    <source>
        <strain evidence="3">cv. BLH2017</strain>
        <tissue evidence="2">Root</tissue>
    </source>
</reference>
<dbReference type="InterPro" id="IPR055411">
    <property type="entry name" value="LRR_FXL15/At3g58940/PEG3-like"/>
</dbReference>
<dbReference type="InterPro" id="IPR053781">
    <property type="entry name" value="F-box_AtFBL13-like"/>
</dbReference>
<dbReference type="Proteomes" id="UP000195402">
    <property type="component" value="Unassembled WGS sequence"/>
</dbReference>
<dbReference type="FunCoup" id="A0A200QFI5">
    <property type="interactions" value="1400"/>
</dbReference>
<dbReference type="AlphaFoldDB" id="A0A200QFI5"/>
<dbReference type="Pfam" id="PF24758">
    <property type="entry name" value="LRR_At5g56370"/>
    <property type="match status" value="1"/>
</dbReference>
<dbReference type="Pfam" id="PF00646">
    <property type="entry name" value="F-box"/>
    <property type="match status" value="1"/>
</dbReference>
<name>A0A200QFI5_MACCD</name>
<dbReference type="PANTHER" id="PTHR31900">
    <property type="entry name" value="F-BOX/RNI SUPERFAMILY PROTEIN-RELATED"/>
    <property type="match status" value="1"/>
</dbReference>
<organism evidence="2 3">
    <name type="scientific">Macleaya cordata</name>
    <name type="common">Five-seeded plume-poppy</name>
    <name type="synonym">Bocconia cordata</name>
    <dbReference type="NCBI Taxonomy" id="56857"/>
    <lineage>
        <taxon>Eukaryota</taxon>
        <taxon>Viridiplantae</taxon>
        <taxon>Streptophyta</taxon>
        <taxon>Embryophyta</taxon>
        <taxon>Tracheophyta</taxon>
        <taxon>Spermatophyta</taxon>
        <taxon>Magnoliopsida</taxon>
        <taxon>Ranunculales</taxon>
        <taxon>Papaveraceae</taxon>
        <taxon>Papaveroideae</taxon>
        <taxon>Macleaya</taxon>
    </lineage>
</organism>
<evidence type="ECO:0000313" key="2">
    <source>
        <dbReference type="EMBL" id="OVA09211.1"/>
    </source>
</evidence>
<dbReference type="OMA" id="WIHAWID"/>
<dbReference type="InterPro" id="IPR050232">
    <property type="entry name" value="FBL13/AtMIF1-like"/>
</dbReference>
<dbReference type="EMBL" id="MVGT01002164">
    <property type="protein sequence ID" value="OVA09211.1"/>
    <property type="molecule type" value="Genomic_DNA"/>
</dbReference>
<dbReference type="OrthoDB" id="612216at2759"/>